<dbReference type="SUPFAM" id="SSF49899">
    <property type="entry name" value="Concanavalin A-like lectins/glucanases"/>
    <property type="match status" value="1"/>
</dbReference>
<dbReference type="Gene3D" id="2.60.120.200">
    <property type="match status" value="1"/>
</dbReference>
<feature type="domain" description="GH16" evidence="6">
    <location>
        <begin position="44"/>
        <end position="280"/>
    </location>
</feature>
<keyword evidence="2" id="KW-0378">Hydrolase</keyword>
<dbReference type="CDD" id="cd00063">
    <property type="entry name" value="FN3"/>
    <property type="match status" value="1"/>
</dbReference>
<reference evidence="7 8" key="1">
    <citation type="submission" date="2023-07" db="EMBL/GenBank/DDBJ databases">
        <title>Comparative genomics of wheat-associated soil bacteria to identify genetic determinants of phenazine resistance.</title>
        <authorList>
            <person name="Mouncey N."/>
        </authorList>
    </citation>
    <scope>NUCLEOTIDE SEQUENCE [LARGE SCALE GENOMIC DNA]</scope>
    <source>
        <strain evidence="7 8">W2I7</strain>
    </source>
</reference>
<sequence>MARDRTCFPVRSRRLVGLSAAFAVAGALLVAAPGGNPAVAVEEPSPSNAPPGYQLAWADEFDGVNDDGTGLDESEWFYREGEKAECSNQPDNVSVSDGLLHIAIKAEQANGEDYTCGGVVSNRWFGYGYYETRAKLWGDQGFHSAFWTTGLSAYIPDVPDYRGPHNRINEIDGFEVDSHAPDKLAYHSHWFVPEHVGNQGKLITQANSALEYHNYGFEWTPTEVRFFTDGVLMNVLPKAGPHGIQNIWLTTLGYTAPVDETNLPGETTWDYFRYFAPVESGADASAAQLIVDNGDAGYVESGQWADELTDGRQVAFGAQDKSVRRADGAGATASWTPALTEAGSYEVFVWNANILQTGHSAARYTVTNDSGGVDVVVDQRGAGQQWVSLGVHDFTPGQGQGVAVAGDAAGSGVLRADAVKFLPAVVVEDGGAGYSETGTWGGSTAITGWRGSSTRYASASSATARWTPELDAGTYDVYAWVAPRGENPSDARYTVVSGGERTDVTIDASVPTARWVRLGNFALGEGDSADSYVEFGKDYGVTGIMRADAVKFVAAAPEAGAPSAPTGLEVDVERTPPIGDNWFTAEWGAVDDADVVGYHVYLDGQRLTWQPVQRTSFQFHELLGGETYAISVTAVDRLGNESEASAVVPAVVPQDTQAPKPPTGVVAEAANGKAVLYWDQNSELDLGGYNVYADGVLITPEPFGNTNDAHNRDLGFEVPDLDNGIAHTITITTVDFVGNESKPTTVEVTPLPMTIIGVEDEGYTEIAGTWAPSSVPGWLASKTRASKNGVASVEWRPDLPAAGEYEVWAWVPNNSNSTPVARYTVSGADGTIVTEINQTSGGMQWMLLGTSRFDAGTSGAVTLTNGAAGYLRTNAVKFVPTGG</sequence>
<dbReference type="Pfam" id="PF25275">
    <property type="entry name" value="Golvesin_C"/>
    <property type="match status" value="3"/>
</dbReference>
<keyword evidence="3" id="KW-0119">Carbohydrate metabolism</keyword>
<dbReference type="RefSeq" id="WP_307359716.1">
    <property type="nucleotide sequence ID" value="NZ_JAUSXK010000001.1"/>
</dbReference>
<gene>
    <name evidence="7" type="ORF">QFZ46_001347</name>
</gene>
<dbReference type="PANTHER" id="PTHR10963">
    <property type="entry name" value="GLYCOSYL HYDROLASE-RELATED"/>
    <property type="match status" value="1"/>
</dbReference>
<feature type="chain" id="PRO_5046195248" evidence="4">
    <location>
        <begin position="26"/>
        <end position="883"/>
    </location>
</feature>
<evidence type="ECO:0000259" key="5">
    <source>
        <dbReference type="PROSITE" id="PS50853"/>
    </source>
</evidence>
<dbReference type="Pfam" id="PF00722">
    <property type="entry name" value="Glyco_hydro_16"/>
    <property type="match status" value="1"/>
</dbReference>
<name>A0ABU0P777_9MICO</name>
<evidence type="ECO:0000259" key="6">
    <source>
        <dbReference type="PROSITE" id="PS51762"/>
    </source>
</evidence>
<keyword evidence="2" id="KW-0326">Glycosidase</keyword>
<dbReference type="SMART" id="SM00060">
    <property type="entry name" value="FN3"/>
    <property type="match status" value="2"/>
</dbReference>
<evidence type="ECO:0000313" key="8">
    <source>
        <dbReference type="Proteomes" id="UP001239085"/>
    </source>
</evidence>
<dbReference type="InterPro" id="IPR050546">
    <property type="entry name" value="Glycosyl_Hydrlase_16"/>
</dbReference>
<dbReference type="Gene3D" id="2.60.40.10">
    <property type="entry name" value="Immunoglobulins"/>
    <property type="match status" value="2"/>
</dbReference>
<evidence type="ECO:0000313" key="7">
    <source>
        <dbReference type="EMBL" id="MDQ0643187.1"/>
    </source>
</evidence>
<dbReference type="InterPro" id="IPR000757">
    <property type="entry name" value="Beta-glucanase-like"/>
</dbReference>
<evidence type="ECO:0000256" key="4">
    <source>
        <dbReference type="SAM" id="SignalP"/>
    </source>
</evidence>
<keyword evidence="4" id="KW-0732">Signal</keyword>
<dbReference type="EMBL" id="JAUSXK010000001">
    <property type="protein sequence ID" value="MDQ0643187.1"/>
    <property type="molecule type" value="Genomic_DNA"/>
</dbReference>
<dbReference type="InterPro" id="IPR033803">
    <property type="entry name" value="CBD-like_Golvesin-Xly"/>
</dbReference>
<dbReference type="InterPro" id="IPR003961">
    <property type="entry name" value="FN3_dom"/>
</dbReference>
<dbReference type="PANTHER" id="PTHR10963:SF55">
    <property type="entry name" value="GLYCOSIDE HYDROLASE FAMILY 16 PROTEIN"/>
    <property type="match status" value="1"/>
</dbReference>
<dbReference type="PROSITE" id="PS51762">
    <property type="entry name" value="GH16_2"/>
    <property type="match status" value="1"/>
</dbReference>
<protein>
    <submittedName>
        <fullName evidence="7">Uncharacterized protein</fullName>
    </submittedName>
</protein>
<feature type="signal peptide" evidence="4">
    <location>
        <begin position="1"/>
        <end position="25"/>
    </location>
</feature>
<dbReference type="InterPro" id="IPR036116">
    <property type="entry name" value="FN3_sf"/>
</dbReference>
<dbReference type="PROSITE" id="PS50853">
    <property type="entry name" value="FN3"/>
    <property type="match status" value="1"/>
</dbReference>
<dbReference type="InterPro" id="IPR013783">
    <property type="entry name" value="Ig-like_fold"/>
</dbReference>
<keyword evidence="8" id="KW-1185">Reference proteome</keyword>
<evidence type="ECO:0000256" key="3">
    <source>
        <dbReference type="ARBA" id="ARBA00023326"/>
    </source>
</evidence>
<evidence type="ECO:0000256" key="1">
    <source>
        <dbReference type="ARBA" id="ARBA00006865"/>
    </source>
</evidence>
<dbReference type="CDD" id="cd00413">
    <property type="entry name" value="Glyco_hydrolase_16"/>
    <property type="match status" value="1"/>
</dbReference>
<organism evidence="7 8">
    <name type="scientific">Microbacterium murale</name>
    <dbReference type="NCBI Taxonomy" id="1081040"/>
    <lineage>
        <taxon>Bacteria</taxon>
        <taxon>Bacillati</taxon>
        <taxon>Actinomycetota</taxon>
        <taxon>Actinomycetes</taxon>
        <taxon>Micrococcales</taxon>
        <taxon>Microbacteriaceae</taxon>
        <taxon>Microbacterium</taxon>
    </lineage>
</organism>
<dbReference type="InterPro" id="IPR013320">
    <property type="entry name" value="ConA-like_dom_sf"/>
</dbReference>
<comment type="caution">
    <text evidence="7">The sequence shown here is derived from an EMBL/GenBank/DDBJ whole genome shotgun (WGS) entry which is preliminary data.</text>
</comment>
<comment type="similarity">
    <text evidence="1">Belongs to the glycosyl hydrolase 16 family.</text>
</comment>
<dbReference type="SUPFAM" id="SSF49265">
    <property type="entry name" value="Fibronectin type III"/>
    <property type="match status" value="1"/>
</dbReference>
<proteinExistence type="inferred from homology"/>
<feature type="domain" description="Fibronectin type-III" evidence="5">
    <location>
        <begin position="564"/>
        <end position="655"/>
    </location>
</feature>
<keyword evidence="3" id="KW-0624">Polysaccharide degradation</keyword>
<dbReference type="Proteomes" id="UP001239085">
    <property type="component" value="Unassembled WGS sequence"/>
</dbReference>
<evidence type="ECO:0000256" key="2">
    <source>
        <dbReference type="ARBA" id="ARBA00023295"/>
    </source>
</evidence>
<accession>A0ABU0P777</accession>